<sequence>MSLLRKIRRKHKAFTSKGSTQTSIVDGTPSVSSVEDGEDGDEDDVTIVLPDGQSVQVIHEAPLVQVSAQQGDASGQSLNYIPTYATKVDLIATESRFWPWIAKTGILLLVSSGAFYIGKVATVAVTFCLLLACRLSAGDRIHSNDSSNHTEFQQADRRDQSILLSPEIYHDQNTVVKSPFTGFLVDDDSKDAEILDVEVDSYRKDEENFSTKANEECLLTKRKQLKRLNCIKLPPSALPLGEATEESPSSAKASPRTWFRSAGYHMVAGNNTMENSTGFRKEMKYNSKALFRRLRKKEPHSSPSSPLWSDSEAINGVSAASEGRDSERTVHGHAAVSRPSKFKPGTDASMVLLDLATGQGDKQSTPQSPDSFIVKEDGKMDGCTATICKAKMKQKNVSPLLLKENQSVCNPPTTPSREGITKLELPAFAITTQELPRRMAGTHQSAGKPVAAPVRQERTARHNTEFVHPDSSLSSSSSRTAILKRGERVEQKVRGGTVWLISGLAIITAGLLMGRMVAVAGLVCYWYAVSLVKKRTKALDNRRQKPVFGEM</sequence>
<proteinExistence type="predicted"/>
<feature type="compositionally biased region" description="Polar residues" evidence="1">
    <location>
        <begin position="16"/>
        <end position="25"/>
    </location>
</feature>
<accession>A0A9D4U637</accession>
<reference evidence="3" key="1">
    <citation type="submission" date="2021-01" db="EMBL/GenBank/DDBJ databases">
        <title>Adiantum capillus-veneris genome.</title>
        <authorList>
            <person name="Fang Y."/>
            <person name="Liao Q."/>
        </authorList>
    </citation>
    <scope>NUCLEOTIDE SEQUENCE</scope>
    <source>
        <strain evidence="3">H3</strain>
        <tissue evidence="3">Leaf</tissue>
    </source>
</reference>
<feature type="region of interest" description="Disordered" evidence="1">
    <location>
        <begin position="294"/>
        <end position="343"/>
    </location>
</feature>
<evidence type="ECO:0008006" key="5">
    <source>
        <dbReference type="Google" id="ProtNLM"/>
    </source>
</evidence>
<dbReference type="AlphaFoldDB" id="A0A9D4U637"/>
<feature type="region of interest" description="Disordered" evidence="1">
    <location>
        <begin position="1"/>
        <end position="42"/>
    </location>
</feature>
<keyword evidence="2" id="KW-0812">Transmembrane</keyword>
<dbReference type="EMBL" id="JABFUD020000023">
    <property type="protein sequence ID" value="KAI5061683.1"/>
    <property type="molecule type" value="Genomic_DNA"/>
</dbReference>
<feature type="transmembrane region" description="Helical" evidence="2">
    <location>
        <begin position="106"/>
        <end position="132"/>
    </location>
</feature>
<feature type="compositionally biased region" description="Low complexity" evidence="1">
    <location>
        <begin position="301"/>
        <end position="311"/>
    </location>
</feature>
<evidence type="ECO:0000313" key="3">
    <source>
        <dbReference type="EMBL" id="KAI5061683.1"/>
    </source>
</evidence>
<feature type="compositionally biased region" description="Basic residues" evidence="1">
    <location>
        <begin position="1"/>
        <end position="14"/>
    </location>
</feature>
<organism evidence="3 4">
    <name type="scientific">Adiantum capillus-veneris</name>
    <name type="common">Maidenhair fern</name>
    <dbReference type="NCBI Taxonomy" id="13818"/>
    <lineage>
        <taxon>Eukaryota</taxon>
        <taxon>Viridiplantae</taxon>
        <taxon>Streptophyta</taxon>
        <taxon>Embryophyta</taxon>
        <taxon>Tracheophyta</taxon>
        <taxon>Polypodiopsida</taxon>
        <taxon>Polypodiidae</taxon>
        <taxon>Polypodiales</taxon>
        <taxon>Pteridineae</taxon>
        <taxon>Pteridaceae</taxon>
        <taxon>Vittarioideae</taxon>
        <taxon>Adiantum</taxon>
    </lineage>
</organism>
<feature type="transmembrane region" description="Helical" evidence="2">
    <location>
        <begin position="498"/>
        <end position="528"/>
    </location>
</feature>
<dbReference type="OrthoDB" id="1931201at2759"/>
<protein>
    <recommendedName>
        <fullName evidence="5">Transmembrane protein</fullName>
    </recommendedName>
</protein>
<evidence type="ECO:0000256" key="1">
    <source>
        <dbReference type="SAM" id="MobiDB-lite"/>
    </source>
</evidence>
<comment type="caution">
    <text evidence="3">The sequence shown here is derived from an EMBL/GenBank/DDBJ whole genome shotgun (WGS) entry which is preliminary data.</text>
</comment>
<dbReference type="Proteomes" id="UP000886520">
    <property type="component" value="Chromosome 23"/>
</dbReference>
<evidence type="ECO:0000256" key="2">
    <source>
        <dbReference type="SAM" id="Phobius"/>
    </source>
</evidence>
<name>A0A9D4U637_ADICA</name>
<keyword evidence="2" id="KW-1133">Transmembrane helix</keyword>
<keyword evidence="2" id="KW-0472">Membrane</keyword>
<gene>
    <name evidence="3" type="ORF">GOP47_0024188</name>
</gene>
<keyword evidence="4" id="KW-1185">Reference proteome</keyword>
<evidence type="ECO:0000313" key="4">
    <source>
        <dbReference type="Proteomes" id="UP000886520"/>
    </source>
</evidence>